<gene>
    <name evidence="1" type="ORF">SAMN04488597_10949</name>
</gene>
<reference evidence="1 2" key="1">
    <citation type="submission" date="2016-10" db="EMBL/GenBank/DDBJ databases">
        <authorList>
            <person name="Varghese N."/>
            <person name="Submissions S."/>
        </authorList>
    </citation>
    <scope>NUCLEOTIDE SEQUENCE [LARGE SCALE GENOMIC DNA]</scope>
    <source>
        <strain evidence="1 2">WG10</strain>
    </source>
</reference>
<dbReference type="AlphaFoldDB" id="A0A1G6MT91"/>
<proteinExistence type="predicted"/>
<name>A0A1G6MT91_9FIRM</name>
<accession>A0A1G6MT91</accession>
<evidence type="ECO:0000313" key="2">
    <source>
        <dbReference type="Proteomes" id="UP000324896"/>
    </source>
</evidence>
<sequence>MPKTYDPNEKMEIVLRAIKDKKSLILFINMVSAATPSMSGKMSY</sequence>
<protein>
    <submittedName>
        <fullName evidence="1">Uncharacterized protein</fullName>
    </submittedName>
</protein>
<organism evidence="1 2">
    <name type="scientific">Halanaerobium congolense</name>
    <dbReference type="NCBI Taxonomy" id="54121"/>
    <lineage>
        <taxon>Bacteria</taxon>
        <taxon>Bacillati</taxon>
        <taxon>Bacillota</taxon>
        <taxon>Clostridia</taxon>
        <taxon>Halanaerobiales</taxon>
        <taxon>Halanaerobiaceae</taxon>
        <taxon>Halanaerobium</taxon>
    </lineage>
</organism>
<evidence type="ECO:0000313" key="1">
    <source>
        <dbReference type="EMBL" id="SDC58206.1"/>
    </source>
</evidence>
<dbReference type="EMBL" id="FMYT01000009">
    <property type="protein sequence ID" value="SDC58206.1"/>
    <property type="molecule type" value="Genomic_DNA"/>
</dbReference>
<dbReference type="Proteomes" id="UP000324896">
    <property type="component" value="Unassembled WGS sequence"/>
</dbReference>